<dbReference type="HOGENOM" id="CLU_3432958_0_0_9"/>
<dbReference type="Proteomes" id="UP000001258">
    <property type="component" value="Chromosome"/>
</dbReference>
<reference evidence="1 2" key="1">
    <citation type="journal article" date="2000" name="Nucleic Acids Res.">
        <title>Complete genome sequence of the alkaliphilic bacterium Bacillus halodurans and genomic sequence comparison with Bacillus subtilis.</title>
        <authorList>
            <person name="Takami H."/>
            <person name="Nakasone K."/>
            <person name="Takaki Y."/>
            <person name="Maeno G."/>
            <person name="Sasaki R."/>
            <person name="Masui N."/>
            <person name="Fuji F."/>
            <person name="Hirama C."/>
            <person name="Nakamura Y."/>
            <person name="Ogasawara N."/>
            <person name="Kuhara S."/>
            <person name="Horikoshi K."/>
        </authorList>
    </citation>
    <scope>NUCLEOTIDE SEQUENCE [LARGE SCALE GENOMIC DNA]</scope>
    <source>
        <strain evidence="2">ATCC BAA-125 / DSM 18197 / FERM 7344 / JCM 9153 / C-125</strain>
    </source>
</reference>
<evidence type="ECO:0000313" key="2">
    <source>
        <dbReference type="Proteomes" id="UP000001258"/>
    </source>
</evidence>
<dbReference type="EMBL" id="BA000004">
    <property type="protein sequence ID" value="BAB04875.1"/>
    <property type="molecule type" value="Genomic_DNA"/>
</dbReference>
<evidence type="ECO:0000313" key="1">
    <source>
        <dbReference type="EMBL" id="BAB04875.1"/>
    </source>
</evidence>
<organism evidence="1 2">
    <name type="scientific">Halalkalibacterium halodurans (strain ATCC BAA-125 / DSM 18197 / FERM 7344 / JCM 9153 / C-125)</name>
    <name type="common">Bacillus halodurans</name>
    <dbReference type="NCBI Taxonomy" id="272558"/>
    <lineage>
        <taxon>Bacteria</taxon>
        <taxon>Bacillati</taxon>
        <taxon>Bacillota</taxon>
        <taxon>Bacilli</taxon>
        <taxon>Bacillales</taxon>
        <taxon>Bacillaceae</taxon>
        <taxon>Halalkalibacterium (ex Joshi et al. 2022)</taxon>
    </lineage>
</organism>
<dbReference type="KEGG" id="bha:BH1156"/>
<gene>
    <name evidence="1" type="ordered locus">BH1156</name>
</gene>
<dbReference type="STRING" id="272558.gene:10727050"/>
<proteinExistence type="predicted"/>
<dbReference type="PIR" id="D83794">
    <property type="entry name" value="D83794"/>
</dbReference>
<accession>Q9KDQ5</accession>
<keyword evidence="2" id="KW-1185">Reference proteome</keyword>
<dbReference type="AlphaFoldDB" id="Q9KDQ5"/>
<protein>
    <submittedName>
        <fullName evidence="1">BH1156 protein</fullName>
    </submittedName>
</protein>
<sequence>MKRTIQLFKMMELEGG</sequence>
<name>Q9KDQ5_HALH5</name>